<accession>A0A8J4UYB9</accession>
<proteinExistence type="predicted"/>
<protein>
    <submittedName>
        <fullName evidence="2">Uncharacterized protein</fullName>
    </submittedName>
</protein>
<evidence type="ECO:0000313" key="2">
    <source>
        <dbReference type="EMBL" id="KAF3942988.1"/>
    </source>
</evidence>
<feature type="region of interest" description="Disordered" evidence="1">
    <location>
        <begin position="1"/>
        <end position="30"/>
    </location>
</feature>
<comment type="caution">
    <text evidence="2">The sequence shown here is derived from an EMBL/GenBank/DDBJ whole genome shotgun (WGS) entry which is preliminary data.</text>
</comment>
<organism evidence="2 3">
    <name type="scientific">Castanea mollissima</name>
    <name type="common">Chinese chestnut</name>
    <dbReference type="NCBI Taxonomy" id="60419"/>
    <lineage>
        <taxon>Eukaryota</taxon>
        <taxon>Viridiplantae</taxon>
        <taxon>Streptophyta</taxon>
        <taxon>Embryophyta</taxon>
        <taxon>Tracheophyta</taxon>
        <taxon>Spermatophyta</taxon>
        <taxon>Magnoliopsida</taxon>
        <taxon>eudicotyledons</taxon>
        <taxon>Gunneridae</taxon>
        <taxon>Pentapetalae</taxon>
        <taxon>rosids</taxon>
        <taxon>fabids</taxon>
        <taxon>Fagales</taxon>
        <taxon>Fagaceae</taxon>
        <taxon>Castanea</taxon>
    </lineage>
</organism>
<keyword evidence="3" id="KW-1185">Reference proteome</keyword>
<dbReference type="Proteomes" id="UP000737018">
    <property type="component" value="Unassembled WGS sequence"/>
</dbReference>
<feature type="non-terminal residue" evidence="2">
    <location>
        <position position="1"/>
    </location>
</feature>
<dbReference type="EMBL" id="JRKL02013203">
    <property type="protein sequence ID" value="KAF3942988.1"/>
    <property type="molecule type" value="Genomic_DNA"/>
</dbReference>
<dbReference type="OrthoDB" id="1719469at2759"/>
<feature type="compositionally biased region" description="Acidic residues" evidence="1">
    <location>
        <begin position="18"/>
        <end position="28"/>
    </location>
</feature>
<dbReference type="AlphaFoldDB" id="A0A8J4UYB9"/>
<gene>
    <name evidence="2" type="ORF">CMV_030414</name>
</gene>
<evidence type="ECO:0000256" key="1">
    <source>
        <dbReference type="SAM" id="MobiDB-lite"/>
    </source>
</evidence>
<name>A0A8J4UYB9_9ROSI</name>
<reference evidence="2" key="1">
    <citation type="submission" date="2020-03" db="EMBL/GenBank/DDBJ databases">
        <title>Castanea mollissima Vanexum genome sequencing.</title>
        <authorList>
            <person name="Staton M."/>
        </authorList>
    </citation>
    <scope>NUCLEOTIDE SEQUENCE</scope>
    <source>
        <tissue evidence="2">Leaf</tissue>
    </source>
</reference>
<evidence type="ECO:0000313" key="3">
    <source>
        <dbReference type="Proteomes" id="UP000737018"/>
    </source>
</evidence>
<sequence length="84" mass="9835">MALEEEKTEMEMAVKDIEEGEEEEEDDELGSKERVLYKYFLLEWKLVSSLLKDIVSHGRVTDPSSVHTIRSIMDKYQEQGQLLE</sequence>